<dbReference type="InterPro" id="IPR013610">
    <property type="entry name" value="ArdC_N"/>
</dbReference>
<dbReference type="GO" id="GO:0003697">
    <property type="term" value="F:single-stranded DNA binding"/>
    <property type="evidence" value="ECO:0007669"/>
    <property type="project" value="InterPro"/>
</dbReference>
<dbReference type="Proteomes" id="UP000317421">
    <property type="component" value="Unassembled WGS sequence"/>
</dbReference>
<keyword evidence="3" id="KW-0548">Nucleotidyltransferase</keyword>
<feature type="domain" description="Polyvalent protein metallopeptidase" evidence="2">
    <location>
        <begin position="166"/>
        <end position="281"/>
    </location>
</feature>
<keyword evidence="3" id="KW-0808">Transferase</keyword>
<dbReference type="AlphaFoldDB" id="A0A5C6AMH8"/>
<evidence type="ECO:0000313" key="3">
    <source>
        <dbReference type="EMBL" id="TWU00469.1"/>
    </source>
</evidence>
<dbReference type="Pfam" id="PF08401">
    <property type="entry name" value="ArdcN"/>
    <property type="match status" value="1"/>
</dbReference>
<dbReference type="RefSeq" id="WP_146444136.1">
    <property type="nucleotide sequence ID" value="NZ_SJPR01000001.1"/>
</dbReference>
<sequence length="297" mass="32655">MAKSHTTRPKRDLYQEVTDKILTLLDQGVPPWRQPITTADGPGMPTSFGTKKPYRGINLFLLAVQAWAHDYSSNYWLTFHQSRSLGAKVRKGEKGSLVVFWKQHATKDKDSGEDVTVPVLRHYVVFNADQVEGLARPDEAPPEEAAFVPIEAASRIVKEYPNPPAIELRGNRACYLPATDRVEIADPHRFESSESFFATLFHELAHSTGAKHRLARDLGEGPSAFGSPDYGKEELVAEMGSAFLCAVAGISPPTIEQSAAYLDGWRRSLKADKKLVIAAAGQGQRAADHILGVTFDS</sequence>
<name>A0A5C6AMH8_9BACT</name>
<protein>
    <submittedName>
        <fullName evidence="3">DNA primase TraC</fullName>
        <ecNumber evidence="3">2.7.7.-</ecNumber>
    </submittedName>
</protein>
<reference evidence="3 4" key="1">
    <citation type="submission" date="2019-02" db="EMBL/GenBank/DDBJ databases">
        <title>Deep-cultivation of Planctomycetes and their phenomic and genomic characterization uncovers novel biology.</title>
        <authorList>
            <person name="Wiegand S."/>
            <person name="Jogler M."/>
            <person name="Boedeker C."/>
            <person name="Pinto D."/>
            <person name="Vollmers J."/>
            <person name="Rivas-Marin E."/>
            <person name="Kohn T."/>
            <person name="Peeters S.H."/>
            <person name="Heuer A."/>
            <person name="Rast P."/>
            <person name="Oberbeckmann S."/>
            <person name="Bunk B."/>
            <person name="Jeske O."/>
            <person name="Meyerdierks A."/>
            <person name="Storesund J.E."/>
            <person name="Kallscheuer N."/>
            <person name="Luecker S."/>
            <person name="Lage O.M."/>
            <person name="Pohl T."/>
            <person name="Merkel B.J."/>
            <person name="Hornburger P."/>
            <person name="Mueller R.-W."/>
            <person name="Bruemmer F."/>
            <person name="Labrenz M."/>
            <person name="Spormann A.M."/>
            <person name="Op Den Camp H."/>
            <person name="Overmann J."/>
            <person name="Amann R."/>
            <person name="Jetten M.S.M."/>
            <person name="Mascher T."/>
            <person name="Medema M.H."/>
            <person name="Devos D.P."/>
            <person name="Kaster A.-K."/>
            <person name="Ovreas L."/>
            <person name="Rohde M."/>
            <person name="Galperin M.Y."/>
            <person name="Jogler C."/>
        </authorList>
    </citation>
    <scope>NUCLEOTIDE SEQUENCE [LARGE SCALE GENOMIC DNA]</scope>
    <source>
        <strain evidence="3 4">Pla108</strain>
    </source>
</reference>
<dbReference type="EC" id="2.7.7.-" evidence="3"/>
<evidence type="ECO:0000259" key="1">
    <source>
        <dbReference type="Pfam" id="PF08401"/>
    </source>
</evidence>
<gene>
    <name evidence="3" type="primary">traC_1</name>
    <name evidence="3" type="ORF">Pla108_14200</name>
</gene>
<accession>A0A5C6AMH8</accession>
<dbReference type="GO" id="GO:0016779">
    <property type="term" value="F:nucleotidyltransferase activity"/>
    <property type="evidence" value="ECO:0007669"/>
    <property type="project" value="UniProtKB-KW"/>
</dbReference>
<proteinExistence type="predicted"/>
<keyword evidence="4" id="KW-1185">Reference proteome</keyword>
<organism evidence="3 4">
    <name type="scientific">Botrimarina colliarenosi</name>
    <dbReference type="NCBI Taxonomy" id="2528001"/>
    <lineage>
        <taxon>Bacteria</taxon>
        <taxon>Pseudomonadati</taxon>
        <taxon>Planctomycetota</taxon>
        <taxon>Planctomycetia</taxon>
        <taxon>Pirellulales</taxon>
        <taxon>Lacipirellulaceae</taxon>
        <taxon>Botrimarina</taxon>
    </lineage>
</organism>
<dbReference type="OrthoDB" id="9792687at2"/>
<dbReference type="InterPro" id="IPR041459">
    <property type="entry name" value="MPTase-PolyVal"/>
</dbReference>
<feature type="domain" description="N-terminal" evidence="1">
    <location>
        <begin position="12"/>
        <end position="126"/>
    </location>
</feature>
<dbReference type="InterPro" id="IPR017113">
    <property type="entry name" value="Antirestriction_ArdC"/>
</dbReference>
<dbReference type="PIRSF" id="PIRSF037112">
    <property type="entry name" value="Antirestriction_ArdC"/>
    <property type="match status" value="1"/>
</dbReference>
<evidence type="ECO:0000313" key="4">
    <source>
        <dbReference type="Proteomes" id="UP000317421"/>
    </source>
</evidence>
<dbReference type="EMBL" id="SJPR01000001">
    <property type="protein sequence ID" value="TWU00469.1"/>
    <property type="molecule type" value="Genomic_DNA"/>
</dbReference>
<dbReference type="Pfam" id="PF18818">
    <property type="entry name" value="MPTase-PolyVal"/>
    <property type="match status" value="1"/>
</dbReference>
<comment type="caution">
    <text evidence="3">The sequence shown here is derived from an EMBL/GenBank/DDBJ whole genome shotgun (WGS) entry which is preliminary data.</text>
</comment>
<evidence type="ECO:0000259" key="2">
    <source>
        <dbReference type="Pfam" id="PF18818"/>
    </source>
</evidence>